<keyword evidence="12" id="KW-0472">Membrane</keyword>
<dbReference type="GO" id="GO:0016705">
    <property type="term" value="F:oxidoreductase activity, acting on paired donors, with incorporation or reduction of molecular oxygen"/>
    <property type="evidence" value="ECO:0007669"/>
    <property type="project" value="InterPro"/>
</dbReference>
<dbReference type="PANTHER" id="PTHR46300:SF2">
    <property type="entry name" value="CYTOCHROME P450 MONOOXYGENASE ALNH-RELATED"/>
    <property type="match status" value="1"/>
</dbReference>
<evidence type="ECO:0000256" key="7">
    <source>
        <dbReference type="ARBA" id="ARBA00022723"/>
    </source>
</evidence>
<keyword evidence="10 14" id="KW-0408">Iron</keyword>
<dbReference type="PANTHER" id="PTHR46300">
    <property type="entry name" value="P450, PUTATIVE (EUROFUNG)-RELATED-RELATED"/>
    <property type="match status" value="1"/>
</dbReference>
<proteinExistence type="inferred from homology"/>
<evidence type="ECO:0000256" key="4">
    <source>
        <dbReference type="ARBA" id="ARBA00010617"/>
    </source>
</evidence>
<keyword evidence="6" id="KW-0812">Transmembrane</keyword>
<organism evidence="16 17">
    <name type="scientific">Favolaschia claudopus</name>
    <dbReference type="NCBI Taxonomy" id="2862362"/>
    <lineage>
        <taxon>Eukaryota</taxon>
        <taxon>Fungi</taxon>
        <taxon>Dikarya</taxon>
        <taxon>Basidiomycota</taxon>
        <taxon>Agaricomycotina</taxon>
        <taxon>Agaricomycetes</taxon>
        <taxon>Agaricomycetidae</taxon>
        <taxon>Agaricales</taxon>
        <taxon>Marasmiineae</taxon>
        <taxon>Mycenaceae</taxon>
        <taxon>Favolaschia</taxon>
    </lineage>
</organism>
<comment type="similarity">
    <text evidence="4 15">Belongs to the cytochrome P450 family.</text>
</comment>
<keyword evidence="7 14" id="KW-0479">Metal-binding</keyword>
<dbReference type="CDD" id="cd11065">
    <property type="entry name" value="CYP64-like"/>
    <property type="match status" value="1"/>
</dbReference>
<comment type="pathway">
    <text evidence="3">Secondary metabolite biosynthesis.</text>
</comment>
<keyword evidence="17" id="KW-1185">Reference proteome</keyword>
<dbReference type="InterPro" id="IPR017972">
    <property type="entry name" value="Cyt_P450_CS"/>
</dbReference>
<name>A0AAW0DQA7_9AGAR</name>
<keyword evidence="13" id="KW-0325">Glycoprotein</keyword>
<evidence type="ECO:0000256" key="14">
    <source>
        <dbReference type="PIRSR" id="PIRSR602401-1"/>
    </source>
</evidence>
<dbReference type="GO" id="GO:0016020">
    <property type="term" value="C:membrane"/>
    <property type="evidence" value="ECO:0007669"/>
    <property type="project" value="UniProtKB-SubCell"/>
</dbReference>
<comment type="subcellular location">
    <subcellularLocation>
        <location evidence="2">Membrane</location>
        <topology evidence="2">Single-pass membrane protein</topology>
    </subcellularLocation>
</comment>
<dbReference type="PROSITE" id="PS00086">
    <property type="entry name" value="CYTOCHROME_P450"/>
    <property type="match status" value="1"/>
</dbReference>
<dbReference type="PRINTS" id="PR00385">
    <property type="entry name" value="P450"/>
</dbReference>
<dbReference type="GO" id="GO:0004497">
    <property type="term" value="F:monooxygenase activity"/>
    <property type="evidence" value="ECO:0007669"/>
    <property type="project" value="UniProtKB-KW"/>
</dbReference>
<evidence type="ECO:0000256" key="6">
    <source>
        <dbReference type="ARBA" id="ARBA00022692"/>
    </source>
</evidence>
<sequence length="509" mass="58528">MDIPVTLQLTGAVTFLTAIYWLHGHFKGDDIPGPSPHPFVGHTFQVETVKQWKYFENLWRRFGPITRVTLAGTDIVVLSDPEDAEELLARRSKIYSSRRPLIYAGKYESNNMRLSLLPYGEMLKRQRGAFHNMLQPKAIGGYEHYQHMESLRLLVDLVKTPTDFYHHIQRFPASLIFRLAFGVSLSDDNKDLDTAIQIFSTFVKNLTPGMHLVDTFPILDMLPDFLAPWRARAKKEHEREIELYGRLSMQVKARMETDPGLECFTARLWEQQKRFNIPDEELFYVAGSAFIAGTDTSSLTLLWWVMAMALYPLTMAKAQAEIDSVFDSHTLPDFSRMQDLPYCAALIKEILRWAPAAPLSIPHYLDEEDQYKGYTIRKGSVVISSIWNMHHNEEEYPNPYLFDPERFVNPKSNLTDTAAWLNEGHYGFGFGRRKCPGNHLAAKSTWISIVRMLWAFNIEHRKDAWGNPIRLDPEDCTSGLTSRPKPFPVDFIPRSAAHVETILASEERT</sequence>
<keyword evidence="11 15" id="KW-0503">Monooxygenase</keyword>
<evidence type="ECO:0000256" key="12">
    <source>
        <dbReference type="ARBA" id="ARBA00023136"/>
    </source>
</evidence>
<dbReference type="InterPro" id="IPR036396">
    <property type="entry name" value="Cyt_P450_sf"/>
</dbReference>
<dbReference type="GO" id="GO:0005506">
    <property type="term" value="F:iron ion binding"/>
    <property type="evidence" value="ECO:0007669"/>
    <property type="project" value="InterPro"/>
</dbReference>
<evidence type="ECO:0000256" key="8">
    <source>
        <dbReference type="ARBA" id="ARBA00022989"/>
    </source>
</evidence>
<accession>A0AAW0DQA7</accession>
<dbReference type="Gene3D" id="1.10.630.10">
    <property type="entry name" value="Cytochrome P450"/>
    <property type="match status" value="1"/>
</dbReference>
<evidence type="ECO:0000256" key="1">
    <source>
        <dbReference type="ARBA" id="ARBA00001971"/>
    </source>
</evidence>
<comment type="cofactor">
    <cofactor evidence="1 14">
        <name>heme</name>
        <dbReference type="ChEBI" id="CHEBI:30413"/>
    </cofactor>
</comment>
<evidence type="ECO:0000313" key="17">
    <source>
        <dbReference type="Proteomes" id="UP001362999"/>
    </source>
</evidence>
<evidence type="ECO:0000256" key="10">
    <source>
        <dbReference type="ARBA" id="ARBA00023004"/>
    </source>
</evidence>
<dbReference type="SUPFAM" id="SSF48264">
    <property type="entry name" value="Cytochrome P450"/>
    <property type="match status" value="1"/>
</dbReference>
<reference evidence="16 17" key="1">
    <citation type="journal article" date="2024" name="J Genomics">
        <title>Draft genome sequencing and assembly of Favolaschia claudopus CIRM-BRFM 2984 isolated from oak limbs.</title>
        <authorList>
            <person name="Navarro D."/>
            <person name="Drula E."/>
            <person name="Chaduli D."/>
            <person name="Cazenave R."/>
            <person name="Ahrendt S."/>
            <person name="Wang J."/>
            <person name="Lipzen A."/>
            <person name="Daum C."/>
            <person name="Barry K."/>
            <person name="Grigoriev I.V."/>
            <person name="Favel A."/>
            <person name="Rosso M.N."/>
            <person name="Martin F."/>
        </authorList>
    </citation>
    <scope>NUCLEOTIDE SEQUENCE [LARGE SCALE GENOMIC DNA]</scope>
    <source>
        <strain evidence="16 17">CIRM-BRFM 2984</strain>
    </source>
</reference>
<dbReference type="InterPro" id="IPR002401">
    <property type="entry name" value="Cyt_P450_E_grp-I"/>
</dbReference>
<gene>
    <name evidence="16" type="ORF">R3P38DRAFT_2861140</name>
</gene>
<dbReference type="InterPro" id="IPR050364">
    <property type="entry name" value="Cytochrome_P450_fung"/>
</dbReference>
<dbReference type="InterPro" id="IPR001128">
    <property type="entry name" value="Cyt_P450"/>
</dbReference>
<evidence type="ECO:0000256" key="11">
    <source>
        <dbReference type="ARBA" id="ARBA00023033"/>
    </source>
</evidence>
<evidence type="ECO:0000256" key="15">
    <source>
        <dbReference type="RuleBase" id="RU000461"/>
    </source>
</evidence>
<evidence type="ECO:0000256" key="13">
    <source>
        <dbReference type="ARBA" id="ARBA00023180"/>
    </source>
</evidence>
<dbReference type="AlphaFoldDB" id="A0AAW0DQA7"/>
<protein>
    <submittedName>
        <fullName evidence="16">Cytochrome P450</fullName>
    </submittedName>
</protein>
<keyword evidence="9 15" id="KW-0560">Oxidoreductase</keyword>
<keyword evidence="5 14" id="KW-0349">Heme</keyword>
<dbReference type="GO" id="GO:0020037">
    <property type="term" value="F:heme binding"/>
    <property type="evidence" value="ECO:0007669"/>
    <property type="project" value="InterPro"/>
</dbReference>
<dbReference type="PRINTS" id="PR00463">
    <property type="entry name" value="EP450I"/>
</dbReference>
<evidence type="ECO:0000256" key="2">
    <source>
        <dbReference type="ARBA" id="ARBA00004167"/>
    </source>
</evidence>
<dbReference type="EMBL" id="JAWWNJ010000007">
    <property type="protein sequence ID" value="KAK7052571.1"/>
    <property type="molecule type" value="Genomic_DNA"/>
</dbReference>
<dbReference type="Pfam" id="PF00067">
    <property type="entry name" value="p450"/>
    <property type="match status" value="1"/>
</dbReference>
<keyword evidence="8" id="KW-1133">Transmembrane helix</keyword>
<evidence type="ECO:0000256" key="9">
    <source>
        <dbReference type="ARBA" id="ARBA00023002"/>
    </source>
</evidence>
<comment type="caution">
    <text evidence="16">The sequence shown here is derived from an EMBL/GenBank/DDBJ whole genome shotgun (WGS) entry which is preliminary data.</text>
</comment>
<evidence type="ECO:0000256" key="3">
    <source>
        <dbReference type="ARBA" id="ARBA00005179"/>
    </source>
</evidence>
<evidence type="ECO:0000256" key="5">
    <source>
        <dbReference type="ARBA" id="ARBA00022617"/>
    </source>
</evidence>
<dbReference type="Proteomes" id="UP001362999">
    <property type="component" value="Unassembled WGS sequence"/>
</dbReference>
<feature type="binding site" description="axial binding residue" evidence="14">
    <location>
        <position position="435"/>
    </location>
    <ligand>
        <name>heme</name>
        <dbReference type="ChEBI" id="CHEBI:30413"/>
    </ligand>
    <ligandPart>
        <name>Fe</name>
        <dbReference type="ChEBI" id="CHEBI:18248"/>
    </ligandPart>
</feature>
<evidence type="ECO:0000313" key="16">
    <source>
        <dbReference type="EMBL" id="KAK7052571.1"/>
    </source>
</evidence>